<evidence type="ECO:0000259" key="1">
    <source>
        <dbReference type="PROSITE" id="PS51186"/>
    </source>
</evidence>
<dbReference type="CDD" id="cd04301">
    <property type="entry name" value="NAT_SF"/>
    <property type="match status" value="1"/>
</dbReference>
<keyword evidence="2" id="KW-0808">Transferase</keyword>
<dbReference type="EMBL" id="FNHG01000002">
    <property type="protein sequence ID" value="SDL79217.1"/>
    <property type="molecule type" value="Genomic_DNA"/>
</dbReference>
<organism evidence="2 3">
    <name type="scientific">Maricaulis salignorans</name>
    <dbReference type="NCBI Taxonomy" id="144026"/>
    <lineage>
        <taxon>Bacteria</taxon>
        <taxon>Pseudomonadati</taxon>
        <taxon>Pseudomonadota</taxon>
        <taxon>Alphaproteobacteria</taxon>
        <taxon>Maricaulales</taxon>
        <taxon>Maricaulaceae</taxon>
        <taxon>Maricaulis</taxon>
    </lineage>
</organism>
<dbReference type="SUPFAM" id="SSF55729">
    <property type="entry name" value="Acyl-CoA N-acyltransferases (Nat)"/>
    <property type="match status" value="1"/>
</dbReference>
<reference evidence="2 3" key="1">
    <citation type="submission" date="2016-10" db="EMBL/GenBank/DDBJ databases">
        <authorList>
            <person name="de Groot N.N."/>
        </authorList>
    </citation>
    <scope>NUCLEOTIDE SEQUENCE [LARGE SCALE GENOMIC DNA]</scope>
    <source>
        <strain evidence="2 3">DSM 16077</strain>
    </source>
</reference>
<sequence>MPHDSDQAVDAIRFEDRPPPVADFIAMRAACGWGELSPELAAAALDGCLLAITAHDAQGRIAGFLRAIGDPLYLYVQDAIIAPELRGSGLGTRMMQRLLARIDADFPAAHVMLMCAKGRERFYSELGFEARPSRDFGPGMQRLR</sequence>
<dbReference type="InterPro" id="IPR053144">
    <property type="entry name" value="Acetyltransferase_Butenolide"/>
</dbReference>
<dbReference type="Proteomes" id="UP000199759">
    <property type="component" value="Unassembled WGS sequence"/>
</dbReference>
<gene>
    <name evidence="2" type="ORF">SAMN04488568_102150</name>
</gene>
<evidence type="ECO:0000313" key="3">
    <source>
        <dbReference type="Proteomes" id="UP000199759"/>
    </source>
</evidence>
<dbReference type="Pfam" id="PF13673">
    <property type="entry name" value="Acetyltransf_10"/>
    <property type="match status" value="1"/>
</dbReference>
<evidence type="ECO:0000313" key="2">
    <source>
        <dbReference type="EMBL" id="SDL79217.1"/>
    </source>
</evidence>
<dbReference type="STRING" id="144026.SAMN04488568_102150"/>
<feature type="domain" description="N-acetyltransferase" evidence="1">
    <location>
        <begin position="1"/>
        <end position="144"/>
    </location>
</feature>
<protein>
    <submittedName>
        <fullName evidence="2">Acetyltransferase (GNAT) domain-containing protein</fullName>
    </submittedName>
</protein>
<name>A0A1G9MZA4_9PROT</name>
<keyword evidence="3" id="KW-1185">Reference proteome</keyword>
<dbReference type="Gene3D" id="3.40.630.30">
    <property type="match status" value="1"/>
</dbReference>
<dbReference type="OrthoDB" id="9775804at2"/>
<dbReference type="PROSITE" id="PS51186">
    <property type="entry name" value="GNAT"/>
    <property type="match status" value="1"/>
</dbReference>
<dbReference type="InterPro" id="IPR000182">
    <property type="entry name" value="GNAT_dom"/>
</dbReference>
<dbReference type="PANTHER" id="PTHR43233">
    <property type="entry name" value="FAMILY N-ACETYLTRANSFERASE, PUTATIVE (AFU_ORTHOLOGUE AFUA_6G03350)-RELATED"/>
    <property type="match status" value="1"/>
</dbReference>
<accession>A0A1G9MZA4</accession>
<dbReference type="InterPro" id="IPR016181">
    <property type="entry name" value="Acyl_CoA_acyltransferase"/>
</dbReference>
<dbReference type="PANTHER" id="PTHR43233:SF1">
    <property type="entry name" value="FAMILY N-ACETYLTRANSFERASE, PUTATIVE (AFU_ORTHOLOGUE AFUA_6G03350)-RELATED"/>
    <property type="match status" value="1"/>
</dbReference>
<proteinExistence type="predicted"/>
<dbReference type="AlphaFoldDB" id="A0A1G9MZA4"/>
<dbReference type="GO" id="GO:0016747">
    <property type="term" value="F:acyltransferase activity, transferring groups other than amino-acyl groups"/>
    <property type="evidence" value="ECO:0007669"/>
    <property type="project" value="InterPro"/>
</dbReference>